<name>A0A6M3J499_9ZZZZ</name>
<dbReference type="EMBL" id="MT141524">
    <property type="protein sequence ID" value="QJA64703.1"/>
    <property type="molecule type" value="Genomic_DNA"/>
</dbReference>
<accession>A0A6M3J499</accession>
<feature type="region of interest" description="Disordered" evidence="2">
    <location>
        <begin position="57"/>
        <end position="82"/>
    </location>
</feature>
<keyword evidence="1" id="KW-0175">Coiled coil</keyword>
<reference evidence="3" key="1">
    <citation type="submission" date="2020-03" db="EMBL/GenBank/DDBJ databases">
        <title>The deep terrestrial virosphere.</title>
        <authorList>
            <person name="Holmfeldt K."/>
            <person name="Nilsson E."/>
            <person name="Simone D."/>
            <person name="Lopez-Fernandez M."/>
            <person name="Wu X."/>
            <person name="de Brujin I."/>
            <person name="Lundin D."/>
            <person name="Andersson A."/>
            <person name="Bertilsson S."/>
            <person name="Dopson M."/>
        </authorList>
    </citation>
    <scope>NUCLEOTIDE SEQUENCE</scope>
    <source>
        <strain evidence="3">MM415B00475</strain>
    </source>
</reference>
<evidence type="ECO:0000256" key="2">
    <source>
        <dbReference type="SAM" id="MobiDB-lite"/>
    </source>
</evidence>
<feature type="coiled-coil region" evidence="1">
    <location>
        <begin position="214"/>
        <end position="241"/>
    </location>
</feature>
<sequence length="408" mass="44898">MEYSVLEDPNAVYEFDENGNPRNPYDSQSLIQPAIPAEAPVPLITNRPERMQEAIDTRGGFIDEGGRPISYKSGPEGRDLSEPAISKASPIITNEEELRQSALDTGGAFIENDQKVTSYRKEPPKLSVEQQLNKIEQLTPEQLTKVFEGKYNVSLTKSAEEQALGQVRSETPGAFRKRFGYDISRASNADLTAFIKDRDKVAKGITKIFEERQKLAIEARKEFSADNIRQLKEENRQLDQMLKATKPPTPKNVPFMDAKGRVIMINKNDPNSQAVIDKNGLVPYSKPTAPKKPEYKPGQAMKRMSAISSAISKLKSGSTIDALLMSQIPEYAGLMASSDPAAKEQAISQMKAELEYVKQFAPKGSGAEAEVPKAGKVLDKVTAAAILKEAGGDKTKARDLAKKKGYTF</sequence>
<evidence type="ECO:0000313" key="3">
    <source>
        <dbReference type="EMBL" id="QJA64703.1"/>
    </source>
</evidence>
<gene>
    <name evidence="3" type="ORF">MM415B00475_0037</name>
</gene>
<organism evidence="3">
    <name type="scientific">viral metagenome</name>
    <dbReference type="NCBI Taxonomy" id="1070528"/>
    <lineage>
        <taxon>unclassified sequences</taxon>
        <taxon>metagenomes</taxon>
        <taxon>organismal metagenomes</taxon>
    </lineage>
</organism>
<dbReference type="AlphaFoldDB" id="A0A6M3J499"/>
<protein>
    <submittedName>
        <fullName evidence="3">Uncharacterized protein</fullName>
    </submittedName>
</protein>
<proteinExistence type="predicted"/>
<evidence type="ECO:0000256" key="1">
    <source>
        <dbReference type="SAM" id="Coils"/>
    </source>
</evidence>